<dbReference type="STRING" id="1109412.BN1221_02539"/>
<keyword evidence="2" id="KW-1185">Reference proteome</keyword>
<dbReference type="AlphaFoldDB" id="A0A0G4JW21"/>
<gene>
    <name evidence="1" type="ORF">BN1221_02539</name>
</gene>
<proteinExistence type="predicted"/>
<name>A0A0G4JW21_9GAMM</name>
<protein>
    <submittedName>
        <fullName evidence="1">Uncharacterized protein</fullName>
    </submittedName>
</protein>
<evidence type="ECO:0000313" key="2">
    <source>
        <dbReference type="Proteomes" id="UP000044377"/>
    </source>
</evidence>
<accession>A0A0G4JW21</accession>
<dbReference type="EMBL" id="CGIG01000001">
    <property type="protein sequence ID" value="CPR17259.1"/>
    <property type="molecule type" value="Genomic_DNA"/>
</dbReference>
<organism evidence="1 2">
    <name type="scientific">Brenneria goodwinii</name>
    <dbReference type="NCBI Taxonomy" id="1109412"/>
    <lineage>
        <taxon>Bacteria</taxon>
        <taxon>Pseudomonadati</taxon>
        <taxon>Pseudomonadota</taxon>
        <taxon>Gammaproteobacteria</taxon>
        <taxon>Enterobacterales</taxon>
        <taxon>Pectobacteriaceae</taxon>
        <taxon>Brenneria</taxon>
    </lineage>
</organism>
<sequence>MLFIGGIAVPIWGAMFNFSAFHAPSSDKFFGVIFITN</sequence>
<evidence type="ECO:0000313" key="1">
    <source>
        <dbReference type="EMBL" id="CPR17259.1"/>
    </source>
</evidence>
<reference evidence="2" key="1">
    <citation type="submission" date="2015-01" db="EMBL/GenBank/DDBJ databases">
        <authorList>
            <person name="Paterson Steve"/>
        </authorList>
    </citation>
    <scope>NUCLEOTIDE SEQUENCE [LARGE SCALE GENOMIC DNA]</scope>
    <source>
        <strain evidence="2">OBR1</strain>
    </source>
</reference>
<dbReference type="Proteomes" id="UP000044377">
    <property type="component" value="Unassembled WGS sequence"/>
</dbReference>